<proteinExistence type="predicted"/>
<dbReference type="EMBL" id="GBXM01074918">
    <property type="protein sequence ID" value="JAH33659.1"/>
    <property type="molecule type" value="Transcribed_RNA"/>
</dbReference>
<reference evidence="1" key="1">
    <citation type="submission" date="2014-11" db="EMBL/GenBank/DDBJ databases">
        <authorList>
            <person name="Amaro Gonzalez C."/>
        </authorList>
    </citation>
    <scope>NUCLEOTIDE SEQUENCE</scope>
</reference>
<protein>
    <submittedName>
        <fullName evidence="1">Uncharacterized protein</fullName>
    </submittedName>
</protein>
<dbReference type="AlphaFoldDB" id="A0A0E9RWS8"/>
<accession>A0A0E9RWS8</accession>
<name>A0A0E9RWS8_ANGAN</name>
<reference evidence="1" key="2">
    <citation type="journal article" date="2015" name="Fish Shellfish Immunol.">
        <title>Early steps in the European eel (Anguilla anguilla)-Vibrio vulnificus interaction in the gills: Role of the RtxA13 toxin.</title>
        <authorList>
            <person name="Callol A."/>
            <person name="Pajuelo D."/>
            <person name="Ebbesson L."/>
            <person name="Teles M."/>
            <person name="MacKenzie S."/>
            <person name="Amaro C."/>
        </authorList>
    </citation>
    <scope>NUCLEOTIDE SEQUENCE</scope>
</reference>
<organism evidence="1">
    <name type="scientific">Anguilla anguilla</name>
    <name type="common">European freshwater eel</name>
    <name type="synonym">Muraena anguilla</name>
    <dbReference type="NCBI Taxonomy" id="7936"/>
    <lineage>
        <taxon>Eukaryota</taxon>
        <taxon>Metazoa</taxon>
        <taxon>Chordata</taxon>
        <taxon>Craniata</taxon>
        <taxon>Vertebrata</taxon>
        <taxon>Euteleostomi</taxon>
        <taxon>Actinopterygii</taxon>
        <taxon>Neopterygii</taxon>
        <taxon>Teleostei</taxon>
        <taxon>Anguilliformes</taxon>
        <taxon>Anguillidae</taxon>
        <taxon>Anguilla</taxon>
    </lineage>
</organism>
<sequence>MMTGVNASSRPLYTADVCLT</sequence>
<evidence type="ECO:0000313" key="1">
    <source>
        <dbReference type="EMBL" id="JAH33659.1"/>
    </source>
</evidence>